<dbReference type="AlphaFoldDB" id="A0A7S3Y0X5"/>
<reference evidence="3" key="1">
    <citation type="submission" date="2021-01" db="EMBL/GenBank/DDBJ databases">
        <authorList>
            <person name="Corre E."/>
            <person name="Pelletier E."/>
            <person name="Niang G."/>
            <person name="Scheremetjew M."/>
            <person name="Finn R."/>
            <person name="Kale V."/>
            <person name="Holt S."/>
            <person name="Cochrane G."/>
            <person name="Meng A."/>
            <person name="Brown T."/>
            <person name="Cohen L."/>
        </authorList>
    </citation>
    <scope>NUCLEOTIDE SEQUENCE</scope>
    <source>
        <strain evidence="3">CCMP3107</strain>
    </source>
</reference>
<dbReference type="Pfam" id="PF02582">
    <property type="entry name" value="DUF155"/>
    <property type="match status" value="1"/>
</dbReference>
<dbReference type="InterPro" id="IPR051624">
    <property type="entry name" value="RMD1/Sad1-interacting"/>
</dbReference>
<name>A0A7S3Y0X5_HETAK</name>
<evidence type="ECO:0000313" key="3">
    <source>
        <dbReference type="EMBL" id="CAE0637810.1"/>
    </source>
</evidence>
<dbReference type="PANTHER" id="PTHR16255:SF6">
    <property type="entry name" value="PROTEIN RETARDED ROOT GROWTH-LIKE"/>
    <property type="match status" value="1"/>
</dbReference>
<organism evidence="3">
    <name type="scientific">Heterosigma akashiwo</name>
    <name type="common">Chromophytic alga</name>
    <name type="synonym">Heterosigma carterae</name>
    <dbReference type="NCBI Taxonomy" id="2829"/>
    <lineage>
        <taxon>Eukaryota</taxon>
        <taxon>Sar</taxon>
        <taxon>Stramenopiles</taxon>
        <taxon>Ochrophyta</taxon>
        <taxon>Raphidophyceae</taxon>
        <taxon>Chattonellales</taxon>
        <taxon>Chattonellaceae</taxon>
        <taxon>Heterosigma</taxon>
    </lineage>
</organism>
<sequence length="440" mass="50615">MAPQGASLVKQGVWKFRMLSNQRFVFGLLPRSSVKRFFTRSHTQFDSKENVGASGRVPYKALLQKSEDEFRDIKLKLDKTIIEEMKSLNLGKTTTQESGLRALALIEPNEEKLKEERKVPVRARYVARGLDPIAVYQRVYGGRFADVREDSILVTQRNRVHSQDQPYARYEESHTAIFKYGSVVFFNCSDEQIRKQLKDIEKFCSGSIPTSFQHKDDHTIIIEPSLTKACQSQRNHSIVREINYKNLAVIGRVLGQTVALNHYEAMVDHMLEDFNRLNSVVEQTGKFTAMETQKLFKLVARNNSIFVDVISKVGLLERSETAWKHSEFDELFEGLREEFDLETRFANLEVKLGLIQNNTKFFLEILHNAKSTSLEWIIIILILAEIIVALCDMFGYKPPQIFSNEANNCYYHDQDTVVNSSYNDIKGKGQNVIIPKAHVY</sequence>
<evidence type="ECO:0000256" key="1">
    <source>
        <dbReference type="ARBA" id="ARBA00008306"/>
    </source>
</evidence>
<dbReference type="GO" id="GO:0005739">
    <property type="term" value="C:mitochondrion"/>
    <property type="evidence" value="ECO:0007669"/>
    <property type="project" value="UniProtKB-ARBA"/>
</dbReference>
<accession>A0A7S3Y0X5</accession>
<proteinExistence type="inferred from homology"/>
<evidence type="ECO:0000259" key="2">
    <source>
        <dbReference type="Pfam" id="PF02582"/>
    </source>
</evidence>
<protein>
    <recommendedName>
        <fullName evidence="2">DUF155 domain-containing protein</fullName>
    </recommendedName>
</protein>
<comment type="similarity">
    <text evidence="1">Belongs to the RMD1/sif2 family.</text>
</comment>
<gene>
    <name evidence="3" type="ORF">HAKA00212_LOCUS16587</name>
</gene>
<dbReference type="InterPro" id="IPR003734">
    <property type="entry name" value="DUF155"/>
</dbReference>
<feature type="domain" description="DUF155" evidence="2">
    <location>
        <begin position="177"/>
        <end position="348"/>
    </location>
</feature>
<dbReference type="PANTHER" id="PTHR16255">
    <property type="entry name" value="REQUIRED FOR MEIOTIC NUCLEAR DIVISION PROTEIN 1 HOMOLOG"/>
    <property type="match status" value="1"/>
</dbReference>
<dbReference type="EMBL" id="HBIU01036058">
    <property type="protein sequence ID" value="CAE0637810.1"/>
    <property type="molecule type" value="Transcribed_RNA"/>
</dbReference>